<reference evidence="1" key="2">
    <citation type="submission" date="2021-10" db="EMBL/GenBank/DDBJ databases">
        <authorList>
            <person name="Piombo E."/>
        </authorList>
    </citation>
    <scope>NUCLEOTIDE SEQUENCE</scope>
</reference>
<keyword evidence="2" id="KW-1185">Reference proteome</keyword>
<reference evidence="1" key="1">
    <citation type="submission" date="2020-04" db="EMBL/GenBank/DDBJ databases">
        <authorList>
            <person name="Broberg M."/>
        </authorList>
    </citation>
    <scope>NUCLEOTIDE SEQUENCE</scope>
</reference>
<name>A0ACA9UF16_BIOOC</name>
<organism evidence="1 2">
    <name type="scientific">Clonostachys rosea f. rosea IK726</name>
    <dbReference type="NCBI Taxonomy" id="1349383"/>
    <lineage>
        <taxon>Eukaryota</taxon>
        <taxon>Fungi</taxon>
        <taxon>Dikarya</taxon>
        <taxon>Ascomycota</taxon>
        <taxon>Pezizomycotina</taxon>
        <taxon>Sordariomycetes</taxon>
        <taxon>Hypocreomycetidae</taxon>
        <taxon>Hypocreales</taxon>
        <taxon>Bionectriaceae</taxon>
        <taxon>Clonostachys</taxon>
    </lineage>
</organism>
<sequence length="267" mass="29399">MPGVILQKISPDSITISMAASASQQPFNGNGHSHSPSRDEYRYQDGDEPYSPTEDSVLQDSMLSQSQQPSEPNQERPLQSQPQGNSNLPSSRRHSGNPGAPQDPAPTASPVAPPLINRNARSQAMSNQDAQLRPPASLDDGRQGGPNRRVSRLESPSVLKSVLQPLEKKINEYDRFMTEARSEMAQLDDELRALQERRQQAEDRFLSAKSKHDDYSRQHEDVGRAMRGELVDRGLTSGTMSGPPQHEPIHPQPVQRAVSSMTDPSAP</sequence>
<evidence type="ECO:0000313" key="2">
    <source>
        <dbReference type="Proteomes" id="UP000836387"/>
    </source>
</evidence>
<protein>
    <submittedName>
        <fullName evidence="1">Uncharacterized protein</fullName>
    </submittedName>
</protein>
<proteinExistence type="predicted"/>
<accession>A0ACA9UF16</accession>
<dbReference type="Proteomes" id="UP000836387">
    <property type="component" value="Unassembled WGS sequence"/>
</dbReference>
<gene>
    <name evidence="1" type="ORF">CRV2_00020547</name>
</gene>
<evidence type="ECO:0000313" key="1">
    <source>
        <dbReference type="EMBL" id="CAG9951976.1"/>
    </source>
</evidence>
<comment type="caution">
    <text evidence="1">The sequence shown here is derived from an EMBL/GenBank/DDBJ whole genome shotgun (WGS) entry which is preliminary data.</text>
</comment>
<dbReference type="EMBL" id="CADEHS020000455">
    <property type="protein sequence ID" value="CAG9951976.1"/>
    <property type="molecule type" value="Genomic_DNA"/>
</dbReference>